<proteinExistence type="predicted"/>
<organism evidence="3 4">
    <name type="scientific">Stylophora pistillata</name>
    <name type="common">Smooth cauliflower coral</name>
    <dbReference type="NCBI Taxonomy" id="50429"/>
    <lineage>
        <taxon>Eukaryota</taxon>
        <taxon>Metazoa</taxon>
        <taxon>Cnidaria</taxon>
        <taxon>Anthozoa</taxon>
        <taxon>Hexacorallia</taxon>
        <taxon>Scleractinia</taxon>
        <taxon>Astrocoeniina</taxon>
        <taxon>Pocilloporidae</taxon>
        <taxon>Stylophora</taxon>
    </lineage>
</organism>
<reference evidence="4" key="1">
    <citation type="journal article" date="2017" name="bioRxiv">
        <title>Comparative analysis of the genomes of Stylophora pistillata and Acropora digitifera provides evidence for extensive differences between species of corals.</title>
        <authorList>
            <person name="Voolstra C.R."/>
            <person name="Li Y."/>
            <person name="Liew Y.J."/>
            <person name="Baumgarten S."/>
            <person name="Zoccola D."/>
            <person name="Flot J.-F."/>
            <person name="Tambutte S."/>
            <person name="Allemand D."/>
            <person name="Aranda M."/>
        </authorList>
    </citation>
    <scope>NUCLEOTIDE SEQUENCE [LARGE SCALE GENOMIC DNA]</scope>
</reference>
<name>A0A2B4SJW6_STYPI</name>
<dbReference type="PANTHER" id="PTHR11145">
    <property type="entry name" value="BTB/POZ DOMAIN-CONTAINING ADAPTER FOR CUL3-MEDIATED RHOA DEGRADATION PROTEIN FAMILY MEMBER"/>
    <property type="match status" value="1"/>
</dbReference>
<keyword evidence="4" id="KW-1185">Reference proteome</keyword>
<dbReference type="PANTHER" id="PTHR11145:SF8">
    <property type="entry name" value="RE57120P"/>
    <property type="match status" value="1"/>
</dbReference>
<evidence type="ECO:0000313" key="3">
    <source>
        <dbReference type="EMBL" id="PFX29389.1"/>
    </source>
</evidence>
<dbReference type="Proteomes" id="UP000225706">
    <property type="component" value="Unassembled WGS sequence"/>
</dbReference>
<feature type="domain" description="BTB" evidence="1">
    <location>
        <begin position="11"/>
        <end position="80"/>
    </location>
</feature>
<dbReference type="Pfam" id="PF02214">
    <property type="entry name" value="BTB_2"/>
    <property type="match status" value="2"/>
</dbReference>
<dbReference type="SUPFAM" id="SSF54695">
    <property type="entry name" value="POZ domain"/>
    <property type="match status" value="2"/>
</dbReference>
<dbReference type="Gene3D" id="3.30.710.10">
    <property type="entry name" value="Potassium Channel Kv1.1, Chain A"/>
    <property type="match status" value="2"/>
</dbReference>
<dbReference type="Pfam" id="PF07534">
    <property type="entry name" value="TLD"/>
    <property type="match status" value="1"/>
</dbReference>
<dbReference type="PROSITE" id="PS51886">
    <property type="entry name" value="TLDC"/>
    <property type="match status" value="1"/>
</dbReference>
<accession>A0A2B4SJW6</accession>
<evidence type="ECO:0000259" key="2">
    <source>
        <dbReference type="PROSITE" id="PS51886"/>
    </source>
</evidence>
<dbReference type="EMBL" id="LSMT01000066">
    <property type="protein sequence ID" value="PFX29389.1"/>
    <property type="molecule type" value="Genomic_DNA"/>
</dbReference>
<dbReference type="GO" id="GO:0051260">
    <property type="term" value="P:protein homooligomerization"/>
    <property type="evidence" value="ECO:0007669"/>
    <property type="project" value="InterPro"/>
</dbReference>
<dbReference type="SMART" id="SM00584">
    <property type="entry name" value="TLDc"/>
    <property type="match status" value="1"/>
</dbReference>
<dbReference type="AlphaFoldDB" id="A0A2B4SJW6"/>
<dbReference type="InterPro" id="IPR000210">
    <property type="entry name" value="BTB/POZ_dom"/>
</dbReference>
<dbReference type="InterPro" id="IPR045068">
    <property type="entry name" value="BACURD1-3"/>
</dbReference>
<dbReference type="InterPro" id="IPR006571">
    <property type="entry name" value="TLDc_dom"/>
</dbReference>
<dbReference type="InterPro" id="IPR011333">
    <property type="entry name" value="SKP1/BTB/POZ_sf"/>
</dbReference>
<feature type="domain" description="TLDc" evidence="2">
    <location>
        <begin position="207"/>
        <end position="383"/>
    </location>
</feature>
<dbReference type="PROSITE" id="PS50097">
    <property type="entry name" value="BTB"/>
    <property type="match status" value="1"/>
</dbReference>
<evidence type="ECO:0000313" key="4">
    <source>
        <dbReference type="Proteomes" id="UP000225706"/>
    </source>
</evidence>
<dbReference type="InterPro" id="IPR003131">
    <property type="entry name" value="T1-type_BTB"/>
</dbReference>
<dbReference type="OrthoDB" id="2414723at2759"/>
<protein>
    <submittedName>
        <fullName evidence="3">BTB/POZ domain-containing protein KCTD21</fullName>
    </submittedName>
</protein>
<comment type="caution">
    <text evidence="3">The sequence shown here is derived from an EMBL/GenBank/DDBJ whole genome shotgun (WGS) entry which is preliminary data.</text>
</comment>
<gene>
    <name evidence="3" type="primary">KCTD21</name>
    <name evidence="3" type="ORF">AWC38_SpisGene5823</name>
</gene>
<evidence type="ECO:0000259" key="1">
    <source>
        <dbReference type="PROSITE" id="PS50097"/>
    </source>
</evidence>
<dbReference type="SMART" id="SM00225">
    <property type="entry name" value="BTB"/>
    <property type="match status" value="2"/>
</dbReference>
<sequence>MENEHDQGIPSILKLNVGGHYFTTSPQTLTKDPDSMLAIMFSGKYGMKRGEDGAIFIDRDGTHFRFILNYLRTGKITLPEGGTALKELMEEAEFYQIQGILDELKSLTDNLTIVKLNVGGHHFTTSLQTLTKDPNSKLAAMFAGEHINNGTFIIDRDGTHFRYILNYLRDGDASLPEEASAQKQLEAEAEFYEVNGLLMKLSIMSEIITNQEHTAKLLSFLPLLNSAGKRHHLRLLFRASRDGFFAKAFHSICDNQGPTVTIVQSGEYIFGGFTDKSWKNEGDFVRCSKAFLFSLVNPQGLQPVKMPINSEGKNYGICCYSEYGPTFGKGLYGGYALKIADHANVCTSDFGISDTYDFQQDFRTFFTGKTQFLVTDYEVFSLVN</sequence>